<accession>A0AAV4U594</accession>
<protein>
    <submittedName>
        <fullName evidence="2">Uncharacterized protein</fullName>
    </submittedName>
</protein>
<feature type="region of interest" description="Disordered" evidence="1">
    <location>
        <begin position="21"/>
        <end position="45"/>
    </location>
</feature>
<dbReference type="EMBL" id="BPLQ01010723">
    <property type="protein sequence ID" value="GIY52907.1"/>
    <property type="molecule type" value="Genomic_DNA"/>
</dbReference>
<reference evidence="2 3" key="1">
    <citation type="submission" date="2021-06" db="EMBL/GenBank/DDBJ databases">
        <title>Caerostris darwini draft genome.</title>
        <authorList>
            <person name="Kono N."/>
            <person name="Arakawa K."/>
        </authorList>
    </citation>
    <scope>NUCLEOTIDE SEQUENCE [LARGE SCALE GENOMIC DNA]</scope>
</reference>
<organism evidence="2 3">
    <name type="scientific">Caerostris darwini</name>
    <dbReference type="NCBI Taxonomy" id="1538125"/>
    <lineage>
        <taxon>Eukaryota</taxon>
        <taxon>Metazoa</taxon>
        <taxon>Ecdysozoa</taxon>
        <taxon>Arthropoda</taxon>
        <taxon>Chelicerata</taxon>
        <taxon>Arachnida</taxon>
        <taxon>Araneae</taxon>
        <taxon>Araneomorphae</taxon>
        <taxon>Entelegynae</taxon>
        <taxon>Araneoidea</taxon>
        <taxon>Araneidae</taxon>
        <taxon>Caerostris</taxon>
    </lineage>
</organism>
<gene>
    <name evidence="2" type="ORF">CDAR_496821</name>
</gene>
<dbReference type="AlphaFoldDB" id="A0AAV4U594"/>
<proteinExistence type="predicted"/>
<evidence type="ECO:0000256" key="1">
    <source>
        <dbReference type="SAM" id="MobiDB-lite"/>
    </source>
</evidence>
<evidence type="ECO:0000313" key="2">
    <source>
        <dbReference type="EMBL" id="GIY52907.1"/>
    </source>
</evidence>
<name>A0AAV4U594_9ARAC</name>
<evidence type="ECO:0000313" key="3">
    <source>
        <dbReference type="Proteomes" id="UP001054837"/>
    </source>
</evidence>
<keyword evidence="3" id="KW-1185">Reference proteome</keyword>
<dbReference type="Proteomes" id="UP001054837">
    <property type="component" value="Unassembled WGS sequence"/>
</dbReference>
<sequence>MLVGKHRFALTDDIKNICPRRIRRRQDSKGDDDPEGGESENNPFFDSFLCSLGEEAGPGHPLYLSMESHQGLKTLNTKAIQFRKVAPTARQNIPNATMLRYPID</sequence>
<comment type="caution">
    <text evidence="2">The sequence shown here is derived from an EMBL/GenBank/DDBJ whole genome shotgun (WGS) entry which is preliminary data.</text>
</comment>